<evidence type="ECO:0000313" key="7">
    <source>
        <dbReference type="Ensembl" id="ENSTRUP00000024018.3"/>
    </source>
</evidence>
<dbReference type="InParanoid" id="H2TH69"/>
<evidence type="ECO:0000259" key="6">
    <source>
        <dbReference type="Pfam" id="PF08784"/>
    </source>
</evidence>
<dbReference type="Ensembl" id="ENSTRUT00000024117.3">
    <property type="protein sequence ID" value="ENSTRUP00000024018.3"/>
    <property type="gene ID" value="ENSTRUG00000009558.3"/>
</dbReference>
<dbReference type="OMA" id="DEHHFKA"/>
<reference evidence="7" key="2">
    <citation type="submission" date="2025-08" db="UniProtKB">
        <authorList>
            <consortium name="Ensembl"/>
        </authorList>
    </citation>
    <scope>IDENTIFICATION</scope>
</reference>
<dbReference type="PANTHER" id="PTHR13989:SF16">
    <property type="entry name" value="REPLICATION PROTEIN A2"/>
    <property type="match status" value="1"/>
</dbReference>
<evidence type="ECO:0000256" key="1">
    <source>
        <dbReference type="ARBA" id="ARBA00004123"/>
    </source>
</evidence>
<dbReference type="GO" id="GO:0005662">
    <property type="term" value="C:DNA replication factor A complex"/>
    <property type="evidence" value="ECO:0007669"/>
    <property type="project" value="TreeGrafter"/>
</dbReference>
<dbReference type="Gene3D" id="1.10.10.10">
    <property type="entry name" value="Winged helix-like DNA-binding domain superfamily/Winged helix DNA-binding domain"/>
    <property type="match status" value="1"/>
</dbReference>
<dbReference type="AlphaFoldDB" id="H2TH69"/>
<keyword evidence="4" id="KW-0238">DNA-binding</keyword>
<dbReference type="GO" id="GO:0006289">
    <property type="term" value="P:nucleotide-excision repair"/>
    <property type="evidence" value="ECO:0007669"/>
    <property type="project" value="TreeGrafter"/>
</dbReference>
<dbReference type="Pfam" id="PF08784">
    <property type="entry name" value="RPA_C"/>
    <property type="match status" value="1"/>
</dbReference>
<dbReference type="GO" id="GO:0035861">
    <property type="term" value="C:site of double-strand break"/>
    <property type="evidence" value="ECO:0007669"/>
    <property type="project" value="TreeGrafter"/>
</dbReference>
<comment type="similarity">
    <text evidence="2">Belongs to the replication factor A protein 2 family.</text>
</comment>
<reference evidence="7" key="3">
    <citation type="submission" date="2025-09" db="UniProtKB">
        <authorList>
            <consortium name="Ensembl"/>
        </authorList>
    </citation>
    <scope>IDENTIFICATION</scope>
</reference>
<evidence type="ECO:0000256" key="4">
    <source>
        <dbReference type="ARBA" id="ARBA00023125"/>
    </source>
</evidence>
<organism evidence="7 8">
    <name type="scientific">Takifugu rubripes</name>
    <name type="common">Japanese pufferfish</name>
    <name type="synonym">Fugu rubripes</name>
    <dbReference type="NCBI Taxonomy" id="31033"/>
    <lineage>
        <taxon>Eukaryota</taxon>
        <taxon>Metazoa</taxon>
        <taxon>Chordata</taxon>
        <taxon>Craniata</taxon>
        <taxon>Vertebrata</taxon>
        <taxon>Euteleostomi</taxon>
        <taxon>Actinopterygii</taxon>
        <taxon>Neopterygii</taxon>
        <taxon>Teleostei</taxon>
        <taxon>Neoteleostei</taxon>
        <taxon>Acanthomorphata</taxon>
        <taxon>Eupercaria</taxon>
        <taxon>Tetraodontiformes</taxon>
        <taxon>Tetradontoidea</taxon>
        <taxon>Tetraodontidae</taxon>
        <taxon>Takifugu</taxon>
    </lineage>
</organism>
<dbReference type="SUPFAM" id="SSF46785">
    <property type="entry name" value="Winged helix' DNA-binding domain"/>
    <property type="match status" value="1"/>
</dbReference>
<sequence>MTTAQATTKRATLQILPVTVSQLLSAPQVGHGAFVIGYLELHQVSVVGVVRRSAHYDTNVQYCVDDMTGPPLLVKQWVGEEATPICPGTYVKVTGCLRGGSDQKVLLALNVRCLQELNEITSHMMEVVQAHMQLFGKAFDVNMNPTAGPGAGGVLPIGLSTIQGEVLHVIRTYAASGDGIGIHELKTQLGFLSSTDLRTSLAFLLNEGHIFSTVDQHHFKSTEH</sequence>
<name>H2TH69_TAKRU</name>
<dbReference type="GO" id="GO:0000724">
    <property type="term" value="P:double-strand break repair via homologous recombination"/>
    <property type="evidence" value="ECO:0007669"/>
    <property type="project" value="TreeGrafter"/>
</dbReference>
<dbReference type="STRING" id="31033.ENSTRUP00000024018"/>
<evidence type="ECO:0000256" key="2">
    <source>
        <dbReference type="ARBA" id="ARBA00007815"/>
    </source>
</evidence>
<dbReference type="RefSeq" id="XP_011607457.2">
    <property type="nucleotide sequence ID" value="XM_011609155.2"/>
</dbReference>
<keyword evidence="5" id="KW-0539">Nucleus</keyword>
<evidence type="ECO:0000256" key="3">
    <source>
        <dbReference type="ARBA" id="ARBA00022705"/>
    </source>
</evidence>
<dbReference type="KEGG" id="tru:101078394"/>
<dbReference type="InterPro" id="IPR014892">
    <property type="entry name" value="RPA_C"/>
</dbReference>
<dbReference type="Gene3D" id="2.40.50.140">
    <property type="entry name" value="Nucleic acid-binding proteins"/>
    <property type="match status" value="1"/>
</dbReference>
<dbReference type="PANTHER" id="PTHR13989">
    <property type="entry name" value="REPLICATION PROTEIN A-RELATED"/>
    <property type="match status" value="1"/>
</dbReference>
<protein>
    <submittedName>
        <fullName evidence="7">Replication protein A 32 kDa subunit-like</fullName>
    </submittedName>
</protein>
<dbReference type="GO" id="GO:0000781">
    <property type="term" value="C:chromosome, telomeric region"/>
    <property type="evidence" value="ECO:0007669"/>
    <property type="project" value="TreeGrafter"/>
</dbReference>
<comment type="subcellular location">
    <subcellularLocation>
        <location evidence="1">Nucleus</location>
    </subcellularLocation>
</comment>
<keyword evidence="8" id="KW-1185">Reference proteome</keyword>
<dbReference type="GeneID" id="101078394"/>
<dbReference type="SUPFAM" id="SSF50249">
    <property type="entry name" value="Nucleic acid-binding proteins"/>
    <property type="match status" value="1"/>
</dbReference>
<dbReference type="InterPro" id="IPR014646">
    <property type="entry name" value="Rfa2/RPA32"/>
</dbReference>
<dbReference type="Proteomes" id="UP000005226">
    <property type="component" value="Chromosome 12"/>
</dbReference>
<proteinExistence type="inferred from homology"/>
<keyword evidence="3" id="KW-0235">DNA replication</keyword>
<dbReference type="InterPro" id="IPR040260">
    <property type="entry name" value="RFA2-like"/>
</dbReference>
<reference evidence="7 8" key="1">
    <citation type="journal article" date="2011" name="Genome Biol. Evol.">
        <title>Integration of the genetic map and genome assembly of fugu facilitates insights into distinct features of genome evolution in teleosts and mammals.</title>
        <authorList>
            <person name="Kai W."/>
            <person name="Kikuchi K."/>
            <person name="Tohari S."/>
            <person name="Chew A.K."/>
            <person name="Tay A."/>
            <person name="Fujiwara A."/>
            <person name="Hosoya S."/>
            <person name="Suetake H."/>
            <person name="Naruse K."/>
            <person name="Brenner S."/>
            <person name="Suzuki Y."/>
            <person name="Venkatesh B."/>
        </authorList>
    </citation>
    <scope>NUCLEOTIDE SEQUENCE [LARGE SCALE GENOMIC DNA]</scope>
</reference>
<evidence type="ECO:0000256" key="5">
    <source>
        <dbReference type="ARBA" id="ARBA00023242"/>
    </source>
</evidence>
<accession>H2TH69</accession>
<dbReference type="GeneTree" id="ENSGT00940000168634"/>
<evidence type="ECO:0000313" key="8">
    <source>
        <dbReference type="Proteomes" id="UP000005226"/>
    </source>
</evidence>
<gene>
    <name evidence="7" type="primary">LOC101078394</name>
</gene>
<dbReference type="FunFam" id="1.10.10.10:FF:000168">
    <property type="entry name" value="Replication protein A 32 kDa subunit"/>
    <property type="match status" value="1"/>
</dbReference>
<feature type="domain" description="Replication protein A C-terminal" evidence="6">
    <location>
        <begin position="158"/>
        <end position="217"/>
    </location>
</feature>
<dbReference type="GO" id="GO:0003697">
    <property type="term" value="F:single-stranded DNA binding"/>
    <property type="evidence" value="ECO:0007669"/>
    <property type="project" value="TreeGrafter"/>
</dbReference>
<dbReference type="PIRSF" id="PIRSF036949">
    <property type="entry name" value="RPA32"/>
    <property type="match status" value="1"/>
</dbReference>
<dbReference type="GO" id="GO:0006260">
    <property type="term" value="P:DNA replication"/>
    <property type="evidence" value="ECO:0007669"/>
    <property type="project" value="UniProtKB-KW"/>
</dbReference>
<dbReference type="OrthoDB" id="25571at2759"/>
<dbReference type="InterPro" id="IPR036390">
    <property type="entry name" value="WH_DNA-bd_sf"/>
</dbReference>
<dbReference type="InterPro" id="IPR036388">
    <property type="entry name" value="WH-like_DNA-bd_sf"/>
</dbReference>
<dbReference type="InterPro" id="IPR012340">
    <property type="entry name" value="NA-bd_OB-fold"/>
</dbReference>